<dbReference type="InterPro" id="IPR002218">
    <property type="entry name" value="MnmG-rel"/>
</dbReference>
<sequence>MLFQAGSYDVVVIGAGHAGCEAALAAARLGCRTLVTTLNMDNIAMLPCNPSIGGPAKGHLVREVDALGGEMGINTDKTCIQMRMLNTGKGPAVHALRAQADKRLYQSGMKHTLESQPKLDVKQALIDNILVENGRISGVVTELGEIYKTKCVVIATGTYLRGKVILGETTYPGGPAGQRTAEKLSEVLKALGITLMRFKTGTPARVDARTVDTGKMTIQPGDSVVHNFSFMSDIADREQIPCWLTYTNERTHEIIRANLHRAPMYTGMIEGTGPRYCPSIEDKVVRFAEKLAHQTFIEPEGASTTEMYVQGMSSSLPVDVQLAFLRTIPGLEQAEIMRPGYAIEYDCVDPTELKPTLETKKVGGLFSAGQANGTSGYEEAAAQGLMAGINAALLVQGKPPFILSRSEAYIGVLIDDLVTKGTSEPYRMMTSRAEYRLILRQDNADLRLTEKGWALGLVTQERYERFAAKREAIDTTLELLKSRQITPVPETQAKMTALGTAELRTGITLYDLLRRTEVTYEAMREQFGLPEIPSLVREQVEIAVKYEGYIQKQVEQVERSAKLEVKHLPEDIDYSQISGLSLEARQKLNKIRPLSVGQAARISGVSPADIAILMVYLEQRRSCQA</sequence>
<comment type="function">
    <text evidence="2 12">NAD-binding protein involved in the addition of a carboxymethylaminomethyl (cmnm) group at the wobble position (U34) of certain tRNAs, forming tRNA-cmnm(5)s(2)U34.</text>
</comment>
<name>A0A212LXZ6_9FIRM</name>
<keyword evidence="6 12" id="KW-0285">Flavoprotein</keyword>
<evidence type="ECO:0000256" key="6">
    <source>
        <dbReference type="ARBA" id="ARBA00022630"/>
    </source>
</evidence>
<dbReference type="PANTHER" id="PTHR11806">
    <property type="entry name" value="GLUCOSE INHIBITED DIVISION PROTEIN A"/>
    <property type="match status" value="1"/>
</dbReference>
<dbReference type="InterPro" id="IPR026904">
    <property type="entry name" value="MnmG_C"/>
</dbReference>
<dbReference type="Gene3D" id="1.10.10.1800">
    <property type="entry name" value="tRNA uridine 5-carboxymethylaminomethyl modification enzyme MnmG/GidA"/>
    <property type="match status" value="1"/>
</dbReference>
<dbReference type="GO" id="GO:0005829">
    <property type="term" value="C:cytosol"/>
    <property type="evidence" value="ECO:0007669"/>
    <property type="project" value="TreeGrafter"/>
</dbReference>
<dbReference type="PROSITE" id="PS01281">
    <property type="entry name" value="GIDA_2"/>
    <property type="match status" value="1"/>
</dbReference>
<keyword evidence="8 12" id="KW-0274">FAD</keyword>
<feature type="domain" description="tRNA uridine 5-carboxymethylaminomethyl modification enzyme C-terminal subdomain" evidence="13">
    <location>
        <begin position="544"/>
        <end position="615"/>
    </location>
</feature>
<comment type="subunit">
    <text evidence="10 12">Homodimer. Heterotetramer of two MnmE and two MnmG subunits.</text>
</comment>
<evidence type="ECO:0000256" key="9">
    <source>
        <dbReference type="ARBA" id="ARBA00023027"/>
    </source>
</evidence>
<keyword evidence="5 12" id="KW-0963">Cytoplasm</keyword>
<dbReference type="GO" id="GO:0002098">
    <property type="term" value="P:tRNA wobble uridine modification"/>
    <property type="evidence" value="ECO:0007669"/>
    <property type="project" value="InterPro"/>
</dbReference>
<evidence type="ECO:0000256" key="12">
    <source>
        <dbReference type="HAMAP-Rule" id="MF_00129"/>
    </source>
</evidence>
<feature type="binding site" evidence="12">
    <location>
        <begin position="14"/>
        <end position="19"/>
    </location>
    <ligand>
        <name>FAD</name>
        <dbReference type="ChEBI" id="CHEBI:57692"/>
    </ligand>
</feature>
<comment type="caution">
    <text evidence="12">Lacks conserved residue(s) required for the propagation of feature annotation.</text>
</comment>
<evidence type="ECO:0000256" key="1">
    <source>
        <dbReference type="ARBA" id="ARBA00001974"/>
    </source>
</evidence>
<dbReference type="PRINTS" id="PR00368">
    <property type="entry name" value="FADPNR"/>
</dbReference>
<dbReference type="InterPro" id="IPR049312">
    <property type="entry name" value="GIDA_C_N"/>
</dbReference>
<dbReference type="GO" id="GO:0050660">
    <property type="term" value="F:flavin adenine dinucleotide binding"/>
    <property type="evidence" value="ECO:0007669"/>
    <property type="project" value="UniProtKB-UniRule"/>
</dbReference>
<dbReference type="InterPro" id="IPR044920">
    <property type="entry name" value="MnmG_C_subdom_sf"/>
</dbReference>
<dbReference type="NCBIfam" id="TIGR00136">
    <property type="entry name" value="mnmG_gidA"/>
    <property type="match status" value="1"/>
</dbReference>
<dbReference type="Gene3D" id="1.10.150.570">
    <property type="entry name" value="GidA associated domain, C-terminal subdomain"/>
    <property type="match status" value="1"/>
</dbReference>
<dbReference type="PROSITE" id="PS01280">
    <property type="entry name" value="GIDA_1"/>
    <property type="match status" value="1"/>
</dbReference>
<dbReference type="HAMAP" id="MF_00129">
    <property type="entry name" value="MnmG_GidA"/>
    <property type="match status" value="1"/>
</dbReference>
<dbReference type="Pfam" id="PF01134">
    <property type="entry name" value="GIDA"/>
    <property type="match status" value="1"/>
</dbReference>
<proteinExistence type="inferred from homology"/>
<accession>A0A212LXZ6</accession>
<evidence type="ECO:0000256" key="11">
    <source>
        <dbReference type="ARBA" id="ARBA00031800"/>
    </source>
</evidence>
<dbReference type="GO" id="GO:0030488">
    <property type="term" value="P:tRNA methylation"/>
    <property type="evidence" value="ECO:0007669"/>
    <property type="project" value="TreeGrafter"/>
</dbReference>
<dbReference type="SUPFAM" id="SSF51905">
    <property type="entry name" value="FAD/NAD(P)-binding domain"/>
    <property type="match status" value="1"/>
</dbReference>
<protein>
    <recommendedName>
        <fullName evidence="4 12">tRNA uridine 5-carboxymethylaminomethyl modification enzyme MnmG</fullName>
    </recommendedName>
    <alternativeName>
        <fullName evidence="11 12">Glucose-inhibited division protein A</fullName>
    </alternativeName>
</protein>
<dbReference type="FunFam" id="1.10.10.1800:FF:000001">
    <property type="entry name" value="tRNA uridine 5-carboxymethylaminomethyl modification enzyme MnmG"/>
    <property type="match status" value="1"/>
</dbReference>
<dbReference type="FunFam" id="3.50.50.60:FF:000002">
    <property type="entry name" value="tRNA uridine 5-carboxymethylaminomethyl modification enzyme MnmG"/>
    <property type="match status" value="1"/>
</dbReference>
<evidence type="ECO:0000256" key="3">
    <source>
        <dbReference type="ARBA" id="ARBA00007653"/>
    </source>
</evidence>
<dbReference type="InterPro" id="IPR020595">
    <property type="entry name" value="MnmG-rel_CS"/>
</dbReference>
<comment type="cofactor">
    <cofactor evidence="1 12">
        <name>FAD</name>
        <dbReference type="ChEBI" id="CHEBI:57692"/>
    </cofactor>
</comment>
<comment type="subcellular location">
    <subcellularLocation>
        <location evidence="12">Cytoplasm</location>
    </subcellularLocation>
</comment>
<dbReference type="FunFam" id="1.10.150.570:FF:000001">
    <property type="entry name" value="tRNA uridine 5-carboxymethylaminomethyl modification enzyme MnmG"/>
    <property type="match status" value="1"/>
</dbReference>
<evidence type="ECO:0000256" key="2">
    <source>
        <dbReference type="ARBA" id="ARBA00003717"/>
    </source>
</evidence>
<dbReference type="InterPro" id="IPR040131">
    <property type="entry name" value="MnmG_N"/>
</dbReference>
<keyword evidence="7 12" id="KW-0819">tRNA processing</keyword>
<comment type="similarity">
    <text evidence="3 12">Belongs to the MnmG family.</text>
</comment>
<keyword evidence="9 12" id="KW-0520">NAD</keyword>
<feature type="binding site" evidence="12">
    <location>
        <begin position="273"/>
        <end position="287"/>
    </location>
    <ligand>
        <name>NAD(+)</name>
        <dbReference type="ChEBI" id="CHEBI:57540"/>
    </ligand>
</feature>
<dbReference type="PANTHER" id="PTHR11806:SF0">
    <property type="entry name" value="PROTEIN MTO1 HOMOLOG, MITOCHONDRIAL"/>
    <property type="match status" value="1"/>
</dbReference>
<dbReference type="Pfam" id="PF13932">
    <property type="entry name" value="SAM_GIDA_C"/>
    <property type="match status" value="1"/>
</dbReference>
<dbReference type="PRINTS" id="PR00411">
    <property type="entry name" value="PNDRDTASEI"/>
</dbReference>
<dbReference type="InterPro" id="IPR036188">
    <property type="entry name" value="FAD/NAD-bd_sf"/>
</dbReference>
<dbReference type="InterPro" id="IPR004416">
    <property type="entry name" value="MnmG"/>
</dbReference>
<evidence type="ECO:0000259" key="13">
    <source>
        <dbReference type="SMART" id="SM01228"/>
    </source>
</evidence>
<dbReference type="InterPro" id="IPR047001">
    <property type="entry name" value="MnmG_C_subdom"/>
</dbReference>
<evidence type="ECO:0000256" key="8">
    <source>
        <dbReference type="ARBA" id="ARBA00022827"/>
    </source>
</evidence>
<evidence type="ECO:0000256" key="7">
    <source>
        <dbReference type="ARBA" id="ARBA00022694"/>
    </source>
</evidence>
<dbReference type="AlphaFoldDB" id="A0A212LXZ6"/>
<dbReference type="SMART" id="SM01228">
    <property type="entry name" value="GIDA_assoc_3"/>
    <property type="match status" value="1"/>
</dbReference>
<dbReference type="EMBL" id="FMJE01000005">
    <property type="protein sequence ID" value="SCM82259.1"/>
    <property type="molecule type" value="Genomic_DNA"/>
</dbReference>
<evidence type="ECO:0000256" key="5">
    <source>
        <dbReference type="ARBA" id="ARBA00022490"/>
    </source>
</evidence>
<dbReference type="Pfam" id="PF21680">
    <property type="entry name" value="GIDA_C_1st"/>
    <property type="match status" value="1"/>
</dbReference>
<dbReference type="Gene3D" id="3.50.50.60">
    <property type="entry name" value="FAD/NAD(P)-binding domain"/>
    <property type="match status" value="2"/>
</dbReference>
<gene>
    <name evidence="12 14" type="primary">gidA</name>
    <name evidence="12" type="synonym">mnmG</name>
    <name evidence="14" type="ORF">KL86SPO_50030</name>
</gene>
<evidence type="ECO:0000256" key="4">
    <source>
        <dbReference type="ARBA" id="ARBA00020461"/>
    </source>
</evidence>
<evidence type="ECO:0000256" key="10">
    <source>
        <dbReference type="ARBA" id="ARBA00025948"/>
    </source>
</evidence>
<evidence type="ECO:0000313" key="14">
    <source>
        <dbReference type="EMBL" id="SCM82259.1"/>
    </source>
</evidence>
<reference evidence="14" key="1">
    <citation type="submission" date="2016-08" db="EMBL/GenBank/DDBJ databases">
        <authorList>
            <person name="Seilhamer J.J."/>
        </authorList>
    </citation>
    <scope>NUCLEOTIDE SEQUENCE</scope>
    <source>
        <strain evidence="14">86</strain>
    </source>
</reference>
<organism evidence="14">
    <name type="scientific">uncultured Sporomusa sp</name>
    <dbReference type="NCBI Taxonomy" id="307249"/>
    <lineage>
        <taxon>Bacteria</taxon>
        <taxon>Bacillati</taxon>
        <taxon>Bacillota</taxon>
        <taxon>Negativicutes</taxon>
        <taxon>Selenomonadales</taxon>
        <taxon>Sporomusaceae</taxon>
        <taxon>Sporomusa</taxon>
        <taxon>environmental samples</taxon>
    </lineage>
</organism>